<dbReference type="SUPFAM" id="SSF50630">
    <property type="entry name" value="Acid proteases"/>
    <property type="match status" value="1"/>
</dbReference>
<reference evidence="1 2" key="1">
    <citation type="journal article" date="2018" name="Nat. Genet.">
        <title>The Rosa genome provides new insights in the design of modern roses.</title>
        <authorList>
            <person name="Bendahmane M."/>
        </authorList>
    </citation>
    <scope>NUCLEOTIDE SEQUENCE [LARGE SCALE GENOMIC DNA]</scope>
    <source>
        <strain evidence="2">cv. Old Blush</strain>
    </source>
</reference>
<keyword evidence="2" id="KW-1185">Reference proteome</keyword>
<accession>A0A2P6QTZ5</accession>
<dbReference type="InterPro" id="IPR021109">
    <property type="entry name" value="Peptidase_aspartic_dom_sf"/>
</dbReference>
<proteinExistence type="predicted"/>
<dbReference type="Proteomes" id="UP000238479">
    <property type="component" value="Chromosome 4"/>
</dbReference>
<evidence type="ECO:0000313" key="2">
    <source>
        <dbReference type="Proteomes" id="UP000238479"/>
    </source>
</evidence>
<organism evidence="1 2">
    <name type="scientific">Rosa chinensis</name>
    <name type="common">China rose</name>
    <dbReference type="NCBI Taxonomy" id="74649"/>
    <lineage>
        <taxon>Eukaryota</taxon>
        <taxon>Viridiplantae</taxon>
        <taxon>Streptophyta</taxon>
        <taxon>Embryophyta</taxon>
        <taxon>Tracheophyta</taxon>
        <taxon>Spermatophyta</taxon>
        <taxon>Magnoliopsida</taxon>
        <taxon>eudicotyledons</taxon>
        <taxon>Gunneridae</taxon>
        <taxon>Pentapetalae</taxon>
        <taxon>rosids</taxon>
        <taxon>fabids</taxon>
        <taxon>Rosales</taxon>
        <taxon>Rosaceae</taxon>
        <taxon>Rosoideae</taxon>
        <taxon>Rosoideae incertae sedis</taxon>
        <taxon>Rosa</taxon>
    </lineage>
</organism>
<dbReference type="AlphaFoldDB" id="A0A2P6QTZ5"/>
<name>A0A2P6QTZ5_ROSCH</name>
<sequence>MKFMVALDSGSDMFWVPCEGIAYALLWTGAKWFIPRCCCSNGLFGLGMEKISVPSILSGKALLQFDDLNFYLGCFIELFVRSFLFCVCVRIVCACVVVY</sequence>
<dbReference type="Gramene" id="PRQ37609">
    <property type="protein sequence ID" value="PRQ37609"/>
    <property type="gene ID" value="RchiOBHm_Chr4g0404551"/>
</dbReference>
<evidence type="ECO:0000313" key="1">
    <source>
        <dbReference type="EMBL" id="PRQ37609.1"/>
    </source>
</evidence>
<protein>
    <submittedName>
        <fullName evidence="1">Putative aspartic peptidase A1 family</fullName>
    </submittedName>
</protein>
<comment type="caution">
    <text evidence="1">The sequence shown here is derived from an EMBL/GenBank/DDBJ whole genome shotgun (WGS) entry which is preliminary data.</text>
</comment>
<gene>
    <name evidence="1" type="ORF">RchiOBHm_Chr4g0404551</name>
</gene>
<dbReference type="EMBL" id="PDCK01000042">
    <property type="protein sequence ID" value="PRQ37609.1"/>
    <property type="molecule type" value="Genomic_DNA"/>
</dbReference>